<dbReference type="Proteomes" id="UP000027980">
    <property type="component" value="Plasmid pT1"/>
</dbReference>
<keyword evidence="1" id="KW-0812">Transmembrane</keyword>
<name>A0A075LPU7_9BACI</name>
<evidence type="ECO:0000313" key="3">
    <source>
        <dbReference type="Proteomes" id="UP000027980"/>
    </source>
</evidence>
<feature type="transmembrane region" description="Helical" evidence="1">
    <location>
        <begin position="20"/>
        <end position="43"/>
    </location>
</feature>
<dbReference type="AlphaFoldDB" id="A0A075LPU7"/>
<reference evidence="2 3" key="1">
    <citation type="submission" date="2014-07" db="EMBL/GenBank/DDBJ databases">
        <title>Complete genome sequence of a moderately halophilic bacterium Terribacillus aidingensis MP602, isolated from Cryptomeria fortunei in Tianmu mountain in China.</title>
        <authorList>
            <person name="Wang Y."/>
            <person name="Lu P."/>
            <person name="Zhang L."/>
        </authorList>
    </citation>
    <scope>NUCLEOTIDE SEQUENCE [LARGE SCALE GENOMIC DNA]</scope>
    <source>
        <strain evidence="2 3">MP602</strain>
        <plasmid evidence="2 3">pT1</plasmid>
    </source>
</reference>
<organism evidence="2 3">
    <name type="scientific">Terribacillus saccharophilus</name>
    <dbReference type="NCBI Taxonomy" id="361277"/>
    <lineage>
        <taxon>Bacteria</taxon>
        <taxon>Bacillati</taxon>
        <taxon>Bacillota</taxon>
        <taxon>Bacilli</taxon>
        <taxon>Bacillales</taxon>
        <taxon>Bacillaceae</taxon>
        <taxon>Terribacillus</taxon>
    </lineage>
</organism>
<accession>A0A075LPU7</accession>
<evidence type="ECO:0000313" key="2">
    <source>
        <dbReference type="EMBL" id="AIF68374.1"/>
    </source>
</evidence>
<dbReference type="HOGENOM" id="CLU_1814880_0_0_9"/>
<geneLocation type="plasmid" evidence="2 3">
    <name>pT1</name>
</geneLocation>
<dbReference type="EMBL" id="CP008877">
    <property type="protein sequence ID" value="AIF68374.1"/>
    <property type="molecule type" value="Genomic_DNA"/>
</dbReference>
<keyword evidence="1" id="KW-0472">Membrane</keyword>
<dbReference type="KEGG" id="tap:GZ22_18205"/>
<gene>
    <name evidence="2" type="ORF">GZ22_18205</name>
</gene>
<keyword evidence="1" id="KW-1133">Transmembrane helix</keyword>
<sequence>MLPILAIIAYNIRQVYIDELTTGLLTFSIALIIVSIFICNPLADKLNVQAVLKTAYRKGMNKKFGGPYTVTITEETLEVQTKESNRCWRWEELLKADDDEFYIYIYVTKDSSLMIPKFQNDLTFEEQKDFNRILTNTFNLKA</sequence>
<protein>
    <submittedName>
        <fullName evidence="2">Uncharacterized protein</fullName>
    </submittedName>
</protein>
<evidence type="ECO:0000256" key="1">
    <source>
        <dbReference type="SAM" id="Phobius"/>
    </source>
</evidence>
<keyword evidence="2" id="KW-0614">Plasmid</keyword>
<proteinExistence type="predicted"/>